<protein>
    <submittedName>
        <fullName evidence="2">Uncharacterized protein</fullName>
    </submittedName>
</protein>
<gene>
    <name evidence="2" type="ORF">DFR30_2080</name>
</gene>
<evidence type="ECO:0000313" key="2">
    <source>
        <dbReference type="EMBL" id="TCK18796.1"/>
    </source>
</evidence>
<feature type="compositionally biased region" description="Low complexity" evidence="1">
    <location>
        <begin position="19"/>
        <end position="39"/>
    </location>
</feature>
<dbReference type="RefSeq" id="WP_132972908.1">
    <property type="nucleotide sequence ID" value="NZ_SMFX01000001.1"/>
</dbReference>
<dbReference type="Proteomes" id="UP000295707">
    <property type="component" value="Unassembled WGS sequence"/>
</dbReference>
<evidence type="ECO:0000313" key="3">
    <source>
        <dbReference type="Proteomes" id="UP000295707"/>
    </source>
</evidence>
<proteinExistence type="predicted"/>
<sequence>MMKISDKALKLIGRKLLSSMEASSDQDSSTSTHDSTLAAYERAMSLEPGTRPEPKKAQVLLFRDNSRDD</sequence>
<keyword evidence="3" id="KW-1185">Reference proteome</keyword>
<reference evidence="2 3" key="1">
    <citation type="submission" date="2019-03" db="EMBL/GenBank/DDBJ databases">
        <title>Genomic Encyclopedia of Type Strains, Phase IV (KMG-IV): sequencing the most valuable type-strain genomes for metagenomic binning, comparative biology and taxonomic classification.</title>
        <authorList>
            <person name="Goeker M."/>
        </authorList>
    </citation>
    <scope>NUCLEOTIDE SEQUENCE [LARGE SCALE GENOMIC DNA]</scope>
    <source>
        <strain evidence="2 3">DSM 19610</strain>
    </source>
</reference>
<accession>A0A4V2PH01</accession>
<dbReference type="AlphaFoldDB" id="A0A4V2PH01"/>
<evidence type="ECO:0000256" key="1">
    <source>
        <dbReference type="SAM" id="MobiDB-lite"/>
    </source>
</evidence>
<name>A0A4V2PH01_9GAMM</name>
<dbReference type="EMBL" id="SMFX01000001">
    <property type="protein sequence ID" value="TCK18796.1"/>
    <property type="molecule type" value="Genomic_DNA"/>
</dbReference>
<comment type="caution">
    <text evidence="2">The sequence shown here is derived from an EMBL/GenBank/DDBJ whole genome shotgun (WGS) entry which is preliminary data.</text>
</comment>
<feature type="region of interest" description="Disordered" evidence="1">
    <location>
        <begin position="19"/>
        <end position="69"/>
    </location>
</feature>
<organism evidence="2 3">
    <name type="scientific">Thiogranum longum</name>
    <dbReference type="NCBI Taxonomy" id="1537524"/>
    <lineage>
        <taxon>Bacteria</taxon>
        <taxon>Pseudomonadati</taxon>
        <taxon>Pseudomonadota</taxon>
        <taxon>Gammaproteobacteria</taxon>
        <taxon>Chromatiales</taxon>
        <taxon>Ectothiorhodospiraceae</taxon>
        <taxon>Thiogranum</taxon>
    </lineage>
</organism>